<dbReference type="PROSITE" id="PS00010">
    <property type="entry name" value="ASX_HYDROXYL"/>
    <property type="match status" value="12"/>
</dbReference>
<dbReference type="Gene3D" id="2.90.20.10">
    <property type="entry name" value="Plasmodium vivax P25 domain"/>
    <property type="match status" value="1"/>
</dbReference>
<evidence type="ECO:0000256" key="7">
    <source>
        <dbReference type="ARBA" id="ARBA00023180"/>
    </source>
</evidence>
<dbReference type="InterPro" id="IPR000742">
    <property type="entry name" value="EGF"/>
</dbReference>
<feature type="domain" description="EGF-like" evidence="10">
    <location>
        <begin position="315"/>
        <end position="357"/>
    </location>
</feature>
<feature type="domain" description="EGF-like" evidence="10">
    <location>
        <begin position="47"/>
        <end position="87"/>
    </location>
</feature>
<sequence>MTDCQDVDECSGNPCGDGGAICTNTPGGYRCSCPAGLTETADGQCTDINECAKANACGENAKCINFPGSYKCLCPQGYEGRGELFCKKYTGDPFRGCVDIDECSAYERPCGEHAVCENAAPGYNCLCPQGYRGRPNAKIACEQADVSVLCTSGFDCTNNAECIEGQCFCRDGFEPQGSVCVDIDECRRSPGNDGNPCGPSAVCVNVPGSYRCECEAGFIGTPPRIHCKPPCADVKCGQNAYCKAEGQEAFCICEEGWTFNPADIAAGCVDINECDVAQGPNGRCGANALCTNHPGSYSCNCPPGFTGDATRQCQDVDECGRPGACGVNALCKNVVGSHECSCPAGTVPDPDPSVRCISIVACARDADCPGNAVCDQHRRCLCPEPNVGNECRHPCETIACGPNAHCMLVAGGGAQCLCSEGYTGQPGQCVDINECGANPCPSGAVCTNLPGGYTCQCPGGSSGDPYSGGCSKSALQTTTGTTGTTAGCSASQPCPAGEKCVQDGYTGSSVCLCAQGYKRDAKGVCRDVDECADTSGASTGGRPGTPCGVNAICKNLPGSYECQCPAGFNGNPYQSCDECNSAECRCAAPYKLMDGNCVLDSCAADGKCPGGAECISITGGVSYCACPKGFRTLANGHCEDIDECAEQQHQACGYDALCRNTIGGHECRCPLGYSGDPYHGLCALAQKRCTADRECGTNERCVQPGECVCPPPYYMDAYDGNRCKSPCERFPCGINARCTPSDPPQCMCEVGYKGDPLTGCVEEDACANSPCAYGAQCVNQRGGYKCICPAGLVGDAYKGGCILEQGSVKSQCRRHEDCAETLACERGTCVSPCASLLCGVNAFCEPEKHAAWCRCRAGFVEGPNGDCVSQCDGYMCGQGAVCIVTSTGPTCKCPPGEMGNPFPGGACTTDQCSASRPCADPQVCINGRCKHKCDGMVCGVGATCDGASGKCVCEPYFVGNPELLCMPPVSSPACEPACGQNAHCEYGVVANACVCNPGTTGNPYGLCEPQQRNMCSRMRCGTDAECRETLTSAECVCPGGFSGNPYVACRDVDECSSTGDVCGEGALCINTAGSYDCRCRPGFGGNPFVMCSAIEKTVCDNPRRCQCGKNQQQCPPGYACERGVCRDLCAKTVCGPRAACDAGRCICPPGYSGNAQDRAVGCVAEGQCDSDAECESSKICFQLGKGVRRCVDACSKVQCGPNALCVSSDHRSSCICAPGYVGNPGDLTIGCQQEAKLVAECHADGDCKPDQVCAVMETGLQACVNPCAKVECGVNEMCRVEQSNRSPVCHCQTGYRWNPVTSACVKPSIPDCTSDADCHQVAACRQDAVGVLKCEPVCAEFTCPPHSVCVSANHKGSCQCLPGYTGNPNDRNGCRPEQHNTCLTSAECAESDHCVAQDGAALACRPACDGVQCGPFAVCVTNNHRAQCQCPPGSYTGDPYDLTKGCQAVPCVYNRDCPVQQLCNRMTHSCVDVCQEDTCGDNAVCIAENHRSVCQCPPGYKANPIAEVECAQVKSCEPNPCHPTASCEPGPDGYVCRCPVGQIGNPLTGCREEGECPNGDVQCPESAACIGGRCVDPCANACGINSQCTVINRTPVCSCKAKFVPGATGSARDGCVRQSTGCLSDLDCNGDVCHGGQCLVACRNGKDCSAGERCVNSVCAVPCSDHSQCGERQACIAGGVCAIGCRSSKDCGGSEACIDFKCVDPCESAGTACGPNALCQSADHVPRCSCPAGFEGNPVPEQGCVRVPGNCESSEQCAPGHTCIANQCALPCADNTATDGGTGCAVGERCHAGVCAKVCYTNNNCLPGEVCSEAGVCIAGCATDGDCPSQRVCQAGKCRCMKGFIGTPFGCADIDECSEAPCHATAVCENIPGSYRCQCPDGTVGDAYAAPGCRKPNQCRKDPDCSTELACIGGKCRSPCNTKQCGLNAECQVVDHRAECFCPAGYLGDAQDRETIGCFKVECVNNEDCGVDRACSEETNRCINPCERINCGRGSCQIADHAASCVCHQGYRVAAGSGRCEDIDECAETNPCHETARCENLPGNYLCSCPPGLVGDPSRAGSTGCKANADECIANEDCPAGAQCVKGRCHNPCSERSACGENARCTPVGDRAQCECPEGTRGDPKKSCRKVECTTADECDESRTCIGYKCIDPCTLKSACGSSADCVAQNHLAICSCRSGTTGNPLLGCVPLQYCSSDLQCPTGTKCTGGVCCSLCGTNRDCIDDQLCIQGVCQPTCRTNTTCPDFQYCHNGICTQEFKCRTDEDCDPDEMCVADSSGRSECRNACSAGRTLCGRNADCVSRSHAAVCECKQGFFRDAAGVCRRIECAVDEDCSSDKLCDNHACKIACLAGGTTPCGANALCSAENHRQVCYCQPGFTGDPKVGCSLIDFCRERPCGANAKCRNSRGSYRCSCPAGLVGDPYQPAGCKRASECERNTDCPEGAECVREPGAEAKCRDVCTSVACGPNAECTVGRGGHTASCRCLQRYEGDPKDLANGCKPKPMACKRNQDCPENSYCHAQICKPACSETDECNQDEVCSNGQCVNPCHEANACGMNAECLMGAHAKQCSCPAGFTGDAAIECVRVPISCASNADCSDGSVCKESMCLPRCRNDQECALNEKCLQGSCMLTCRLDNDCFLGHICLSGRCVYGCKADSDCSASETCRDNRCINPCLDSPCGPNAACTVVNHRASCSCFAGMVPSPTAKVGCVRAPALQCTENRDCADGTSCMGGMCRPLCADDQGCLNNERCDGGACKPICRKDDDCRTGEICQGQTCMIGCRSDGGCPSNLACIGQQCTDPCGEPTACGTNAECVVVNHRKQCSCPVGLVGDPFGLGCRQETRLCQTRSDCPKGHACYSGSCMQTCRNDQNCLADERCVRGTCRTVCNSDASCGDGLICEGRICQPGCRSDNQCSNVQACINKKCTDPCATLGQCGACSDCKVIDHGVQCSCPAGYLGNPLLSCSPPVEKCHGQCTCDEDGMYCVKACRQQKDCGCGQTCQRGKCRAKCNPGNCPAGLLCQNGACVAGCRSNVDCPAERTCTNGKCADPCANGKACGKNALCQVSDHRSLCLCPDGYQGDPAVGCVQYECQTNDDCELDKKCSKGKCINPCLIPGACGLNAQCRVVDRQAQCSCTPGFFGNARQECQPVQKNSCAQNPCGDNTVCREDDGGFECSCQPGCVGDPRQGCVCGDKQQKTDCDQYACGTNAVCQMTEWGAPACVCLATHPYGDPYMACTQENTETDCRTTGCTEGECVRDGTKFICRKAFALFCANLGAEFSVACIGGKCSDPCSMRGACGDNALCQTVQHRPRCSCPNCYIGRPNVECKPDPKCAEVATTPRPNDPKIVSVACATDGDCHESLRCDASGQCSDPCTVPAPFVCDPNKKCVSRRHRPSCVCAHGFIVNDAGELVCAPEKRECFGDDGCASNMACLDGRCLNPCFATGKRPAPCPDDKACVVMDHRATCVCMKDCSPSLSICLRDSGCPDGLACRNYQCVNPCETATCADDTPCYVEDHKPICKFCPPGFVKDLRQGCLKAHRPICSCPSGSTGNPLKQCVALDGTTDTSTPTTLTPEGTTTEYPDGFFEGQKIDRSDEFTTFEPEESAVDLRLGETTEPSTVRPDKVTAVTQTTEPRQNVTIDVHSIINTAATQSTETTKRKLTTPSPPTSKTTANPKEVTTSSGTTATTNGASKVTTEPTGKGNRTTTAKPSNHVDTLTKQDRKSTELEKPDDGEDQDTVTATTPIDDYFVEIPSTTKLYELKQKSEGIVTPKPTKKPASAGAASGNDTDTTTPTDDTTGTTEQYSSEERSIPHSTSGYDGDDYEDDTTVEQSTTFTTETSTVVRTNSTEPSTAGPVGTVAPPLYETVQCRTENDCKANETCTEHVCIDPCVQFNPCPQDIPCQTINHAPMCFCNSATDTGYSVDCMKTSELGCRHSNECPPEKSCINGVCDNPCRSGNPCDADEECEVQNHEAVCVKLCQCEKTAHCGVGQICDGCNCIQKDTDRTTGCEHCPPGIPCDPITGGCVKGKYIQMHYHCAFLPIATPHAI</sequence>
<feature type="domain" description="EGF-like" evidence="10">
    <location>
        <begin position="1051"/>
        <end position="1092"/>
    </location>
</feature>
<dbReference type="InterPro" id="IPR001881">
    <property type="entry name" value="EGF-like_Ca-bd_dom"/>
</dbReference>
<dbReference type="GO" id="GO:0005509">
    <property type="term" value="F:calcium ion binding"/>
    <property type="evidence" value="ECO:0007669"/>
    <property type="project" value="InterPro"/>
</dbReference>
<dbReference type="InterPro" id="IPR006150">
    <property type="entry name" value="Cys_repeat_1"/>
</dbReference>
<keyword evidence="2" id="KW-0964">Secreted</keyword>
<feature type="domain" description="EGF-like" evidence="10">
    <location>
        <begin position="1853"/>
        <end position="1894"/>
    </location>
</feature>
<reference evidence="11 13" key="1">
    <citation type="journal article" date="2010" name="BMC Genomics">
        <title>Combination of measures distinguishes pre-miRNAs from other stem-loops in the genome of the newly sequenced Anopheles darlingi.</title>
        <authorList>
            <person name="Mendes N.D."/>
            <person name="Freitas A.T."/>
            <person name="Vasconcelos A.T."/>
            <person name="Sagot M.F."/>
        </authorList>
    </citation>
    <scope>NUCLEOTIDE SEQUENCE</scope>
</reference>
<feature type="domain" description="EGF-like" evidence="10">
    <location>
        <begin position="270"/>
        <end position="314"/>
    </location>
</feature>
<feature type="domain" description="EGF-like" evidence="10">
    <location>
        <begin position="2022"/>
        <end position="2059"/>
    </location>
</feature>
<dbReference type="Pfam" id="PF12947">
    <property type="entry name" value="EGF_3"/>
    <property type="match status" value="1"/>
</dbReference>
<dbReference type="Gene3D" id="2.10.25.10">
    <property type="entry name" value="Laminin"/>
    <property type="match status" value="18"/>
</dbReference>
<feature type="domain" description="EGF-like" evidence="10">
    <location>
        <begin position="527"/>
        <end position="577"/>
    </location>
</feature>
<gene>
    <name evidence="11" type="ORF">AND_001481</name>
</gene>
<protein>
    <submittedName>
        <fullName evidence="11">Dumpy</fullName>
    </submittedName>
</protein>
<dbReference type="InterPro" id="IPR049883">
    <property type="entry name" value="NOTCH1_EGF-like"/>
</dbReference>
<reference evidence="11" key="3">
    <citation type="journal article" date="2013" name="Nucleic Acids Res.">
        <title>The genome of Anopheles darlingi, the main neotropical malaria vector.</title>
        <authorList>
            <person name="Marinotti O."/>
            <person name="Cerqueira G.C."/>
            <person name="de Almeida L.G."/>
            <person name="Ferro M.I."/>
            <person name="Loreto E.L."/>
            <person name="Zaha A."/>
            <person name="Teixeira S.M."/>
            <person name="Wespiser A.R."/>
            <person name="Almeida E Silva A."/>
            <person name="Schlindwein A.D."/>
            <person name="Pacheco A.C."/>
            <person name="Silva A.L."/>
            <person name="Graveley B.R."/>
            <person name="Walenz B.P."/>
            <person name="Lima Bde A."/>
            <person name="Ribeiro C.A."/>
            <person name="Nunes-Silva C.G."/>
            <person name="de Carvalho C.R."/>
            <person name="Soares C.M."/>
            <person name="de Menezes C.B."/>
            <person name="Matiolli C."/>
            <person name="Caffrey D."/>
            <person name="Araujo D.A."/>
            <person name="de Oliveira D.M."/>
            <person name="Golenbock D."/>
            <person name="Grisard E.C."/>
            <person name="Fantinatti-Garboggini F."/>
            <person name="de Carvalho F.M."/>
            <person name="Barcellos F.G."/>
            <person name="Prosdocimi F."/>
            <person name="May G."/>
            <person name="Azevedo Junior G.M."/>
            <person name="Guimaraes G.M."/>
            <person name="Goldman G.H."/>
            <person name="Padilha I.Q."/>
            <person name="Batista Jda S."/>
            <person name="Ferro J.A."/>
            <person name="Ribeiro J.M."/>
            <person name="Fietto J.L."/>
            <person name="Dabbas K.M."/>
            <person name="Cerdeira L."/>
            <person name="Agnez-Lima L.F."/>
            <person name="Brocchi M."/>
            <person name="de Carvalho M.O."/>
            <person name="Teixeira Mde M."/>
            <person name="Diniz Maia Mde M."/>
            <person name="Goldman M.H."/>
            <person name="Cruz Schneider M.P."/>
            <person name="Felipe M.S."/>
            <person name="Hungria M."/>
            <person name="Nicolas M.F."/>
            <person name="Pereira M."/>
            <person name="Montes M.A."/>
            <person name="Cantao M.E."/>
            <person name="Vincentz M."/>
            <person name="Rafael M.S."/>
            <person name="Silverman N."/>
            <person name="Stoco P.H."/>
            <person name="Souza R.C."/>
            <person name="Vicentini R."/>
            <person name="Gazzinelli R.T."/>
            <person name="Neves Rde O."/>
            <person name="Silva R."/>
            <person name="Astolfi-Filho S."/>
            <person name="Maciel T.E."/>
            <person name="Urmenyi T.P."/>
            <person name="Tadei W.P."/>
            <person name="Camargo E.P."/>
            <person name="de Vasconcelos A.T."/>
        </authorList>
    </citation>
    <scope>NUCLEOTIDE SEQUENCE</scope>
</reference>
<feature type="compositionally biased region" description="Low complexity" evidence="9">
    <location>
        <begin position="3827"/>
        <end position="3847"/>
    </location>
</feature>
<dbReference type="PROSITE" id="PS50026">
    <property type="entry name" value="EGF_3"/>
    <property type="match status" value="18"/>
</dbReference>
<keyword evidence="3 8" id="KW-0245">EGF-like domain</keyword>
<dbReference type="FunFam" id="2.10.25.10:FF:000014">
    <property type="entry name" value="Latent-transforming growth factor beta-binding protein 3"/>
    <property type="match status" value="1"/>
</dbReference>
<dbReference type="SUPFAM" id="SSF57184">
    <property type="entry name" value="Growth factor receptor domain"/>
    <property type="match status" value="5"/>
</dbReference>
<feature type="compositionally biased region" description="Low complexity" evidence="9">
    <location>
        <begin position="3666"/>
        <end position="3690"/>
    </location>
</feature>
<feature type="compositionally biased region" description="Basic and acidic residues" evidence="9">
    <location>
        <begin position="3714"/>
        <end position="3728"/>
    </location>
</feature>
<comment type="caution">
    <text evidence="8">Lacks conserved residue(s) required for the propagation of feature annotation.</text>
</comment>
<feature type="domain" description="EGF-like" evidence="10">
    <location>
        <begin position="2387"/>
        <end position="2423"/>
    </location>
</feature>
<dbReference type="FunFam" id="2.10.25.10:FF:000038">
    <property type="entry name" value="Fibrillin 2"/>
    <property type="match status" value="7"/>
</dbReference>
<dbReference type="InterPro" id="IPR018097">
    <property type="entry name" value="EGF_Ca-bd_CS"/>
</dbReference>
<dbReference type="PANTHER" id="PTHR22963">
    <property type="entry name" value="ENDOGLIN-RELATED"/>
    <property type="match status" value="1"/>
</dbReference>
<dbReference type="SMART" id="SM00274">
    <property type="entry name" value="FOLN"/>
    <property type="match status" value="14"/>
</dbReference>
<evidence type="ECO:0000259" key="10">
    <source>
        <dbReference type="PROSITE" id="PS50026"/>
    </source>
</evidence>
<evidence type="ECO:0000313" key="11">
    <source>
        <dbReference type="EMBL" id="ETN66728.1"/>
    </source>
</evidence>
<feature type="domain" description="EGF-like" evidence="10">
    <location>
        <begin position="6"/>
        <end position="46"/>
    </location>
</feature>
<feature type="compositionally biased region" description="Acidic residues" evidence="9">
    <location>
        <begin position="3817"/>
        <end position="3826"/>
    </location>
</feature>
<dbReference type="SMART" id="SM00286">
    <property type="entry name" value="PTI"/>
    <property type="match status" value="23"/>
</dbReference>
<proteinExistence type="predicted"/>
<feature type="region of interest" description="Disordered" evidence="9">
    <location>
        <begin position="3647"/>
        <end position="3743"/>
    </location>
</feature>
<dbReference type="PANTHER" id="PTHR22963:SF39">
    <property type="entry name" value="DUMPY"/>
    <property type="match status" value="1"/>
</dbReference>
<feature type="domain" description="EGF-like" evidence="10">
    <location>
        <begin position="640"/>
        <end position="683"/>
    </location>
</feature>
<dbReference type="InterPro" id="IPR003645">
    <property type="entry name" value="Fol_N"/>
</dbReference>
<feature type="domain" description="EGF-like" evidence="10">
    <location>
        <begin position="598"/>
        <end position="639"/>
    </location>
</feature>
<dbReference type="InterPro" id="IPR024731">
    <property type="entry name" value="NELL2-like_EGF"/>
</dbReference>
<dbReference type="Proteomes" id="UP000000673">
    <property type="component" value="Unassembled WGS sequence"/>
</dbReference>
<dbReference type="CDD" id="cd00054">
    <property type="entry name" value="EGF_CA"/>
    <property type="match status" value="10"/>
</dbReference>
<evidence type="ECO:0000256" key="1">
    <source>
        <dbReference type="ARBA" id="ARBA00004613"/>
    </source>
</evidence>
<dbReference type="InterPro" id="IPR009030">
    <property type="entry name" value="Growth_fac_rcpt_cys_sf"/>
</dbReference>
<evidence type="ECO:0000256" key="8">
    <source>
        <dbReference type="PROSITE-ProRule" id="PRU00076"/>
    </source>
</evidence>
<dbReference type="EnsemblMetazoa" id="ADAC001481-RA">
    <property type="protein sequence ID" value="ADAC001481-PA"/>
    <property type="gene ID" value="ADAC001481"/>
</dbReference>
<keyword evidence="5" id="KW-0677">Repeat</keyword>
<evidence type="ECO:0000256" key="4">
    <source>
        <dbReference type="ARBA" id="ARBA00022729"/>
    </source>
</evidence>
<accession>W5JTW4</accession>
<feature type="domain" description="EGF-like" evidence="10">
    <location>
        <begin position="99"/>
        <end position="142"/>
    </location>
</feature>
<keyword evidence="4" id="KW-0732">Signal</keyword>
<keyword evidence="7" id="KW-0325">Glycoprotein</keyword>
<evidence type="ECO:0000256" key="2">
    <source>
        <dbReference type="ARBA" id="ARBA00022525"/>
    </source>
</evidence>
<reference evidence="12" key="4">
    <citation type="submission" date="2015-06" db="UniProtKB">
        <authorList>
            <consortium name="EnsemblMetazoa"/>
        </authorList>
    </citation>
    <scope>IDENTIFICATION</scope>
</reference>
<dbReference type="SMART" id="SM00289">
    <property type="entry name" value="WR1"/>
    <property type="match status" value="17"/>
</dbReference>
<evidence type="ECO:0000313" key="12">
    <source>
        <dbReference type="EnsemblMetazoa" id="ADAC001481-PA"/>
    </source>
</evidence>
<keyword evidence="13" id="KW-1185">Reference proteome</keyword>
<feature type="compositionally biased region" description="Polar residues" evidence="9">
    <location>
        <begin position="3691"/>
        <end position="3713"/>
    </location>
</feature>
<reference evidence="11" key="2">
    <citation type="submission" date="2010-05" db="EMBL/GenBank/DDBJ databases">
        <authorList>
            <person name="Almeida L.G."/>
            <person name="Nicolas M.F."/>
            <person name="Souza R.C."/>
            <person name="Vasconcelos A.T.R."/>
        </authorList>
    </citation>
    <scope>NUCLEOTIDE SEQUENCE</scope>
</reference>
<evidence type="ECO:0000256" key="6">
    <source>
        <dbReference type="ARBA" id="ARBA00023157"/>
    </source>
</evidence>
<feature type="domain" description="EGF-like" evidence="10">
    <location>
        <begin position="182"/>
        <end position="228"/>
    </location>
</feature>
<name>W5JTW4_ANODA</name>
<dbReference type="STRING" id="43151.W5JTW4"/>
<feature type="domain" description="EGF-like" evidence="10">
    <location>
        <begin position="762"/>
        <end position="795"/>
    </location>
</feature>
<dbReference type="PROSITE" id="PS01187">
    <property type="entry name" value="EGF_CA"/>
    <property type="match status" value="6"/>
</dbReference>
<dbReference type="Pfam" id="PF07645">
    <property type="entry name" value="EGF_CA"/>
    <property type="match status" value="12"/>
</dbReference>
<dbReference type="PROSITE" id="PS01186">
    <property type="entry name" value="EGF_2"/>
    <property type="match status" value="13"/>
</dbReference>
<dbReference type="SMART" id="SM00179">
    <property type="entry name" value="EGF_CA"/>
    <property type="match status" value="19"/>
</dbReference>
<dbReference type="EMBL" id="ADMH02000392">
    <property type="protein sequence ID" value="ETN66728.1"/>
    <property type="molecule type" value="Genomic_DNA"/>
</dbReference>
<feature type="domain" description="EGF-like" evidence="10">
    <location>
        <begin position="1512"/>
        <end position="1551"/>
    </location>
</feature>
<dbReference type="FunFam" id="2.10.25.10:FF:000526">
    <property type="entry name" value="Dumpy, isoform J"/>
    <property type="match status" value="1"/>
</dbReference>
<dbReference type="SMART" id="SM00181">
    <property type="entry name" value="EGF"/>
    <property type="match status" value="54"/>
</dbReference>
<feature type="compositionally biased region" description="Low complexity" evidence="9">
    <location>
        <begin position="3785"/>
        <end position="3799"/>
    </location>
</feature>
<feature type="domain" description="EGF-like" evidence="10">
    <location>
        <begin position="431"/>
        <end position="468"/>
    </location>
</feature>
<feature type="region of interest" description="Disordered" evidence="9">
    <location>
        <begin position="3766"/>
        <end position="3857"/>
    </location>
</feature>
<feature type="domain" description="EGF-like" evidence="10">
    <location>
        <begin position="3107"/>
        <end position="3146"/>
    </location>
</feature>
<evidence type="ECO:0000313" key="13">
    <source>
        <dbReference type="Proteomes" id="UP000000673"/>
    </source>
</evidence>
<dbReference type="VEuPathDB" id="VectorBase:ADAC001481"/>
<dbReference type="FunFam" id="2.10.25.10:FF:000686">
    <property type="entry name" value="Dumpy, isoform Z"/>
    <property type="match status" value="1"/>
</dbReference>
<dbReference type="SUPFAM" id="SSF57196">
    <property type="entry name" value="EGF/Laminin"/>
    <property type="match status" value="5"/>
</dbReference>
<feature type="domain" description="EGF-like" evidence="10">
    <location>
        <begin position="1011"/>
        <end position="1050"/>
    </location>
</feature>
<dbReference type="InterPro" id="IPR000152">
    <property type="entry name" value="EGF-type_Asp/Asn_hydroxyl_site"/>
</dbReference>
<organism evidence="11">
    <name type="scientific">Anopheles darlingi</name>
    <name type="common">Mosquito</name>
    <dbReference type="NCBI Taxonomy" id="43151"/>
    <lineage>
        <taxon>Eukaryota</taxon>
        <taxon>Metazoa</taxon>
        <taxon>Ecdysozoa</taxon>
        <taxon>Arthropoda</taxon>
        <taxon>Hexapoda</taxon>
        <taxon>Insecta</taxon>
        <taxon>Pterygota</taxon>
        <taxon>Neoptera</taxon>
        <taxon>Endopterygota</taxon>
        <taxon>Diptera</taxon>
        <taxon>Nematocera</taxon>
        <taxon>Culicoidea</taxon>
        <taxon>Culicidae</taxon>
        <taxon>Anophelinae</taxon>
        <taxon>Anopheles</taxon>
    </lineage>
</organism>
<evidence type="ECO:0000256" key="3">
    <source>
        <dbReference type="ARBA" id="ARBA00022536"/>
    </source>
</evidence>
<dbReference type="eggNOG" id="KOG1217">
    <property type="taxonomic scope" value="Eukaryota"/>
</dbReference>
<dbReference type="VEuPathDB" id="VectorBase:ADAR2_012102"/>
<evidence type="ECO:0000256" key="5">
    <source>
        <dbReference type="ARBA" id="ARBA00022737"/>
    </source>
</evidence>
<comment type="subcellular location">
    <subcellularLocation>
        <location evidence="1">Secreted</location>
    </subcellularLocation>
</comment>
<dbReference type="GO" id="GO:0005576">
    <property type="term" value="C:extracellular region"/>
    <property type="evidence" value="ECO:0007669"/>
    <property type="project" value="UniProtKB-SubCell"/>
</dbReference>
<dbReference type="OMA" id="PPRHPCQ"/>
<dbReference type="HOGENOM" id="CLU_000082_0_0_1"/>
<evidence type="ECO:0000256" key="9">
    <source>
        <dbReference type="SAM" id="MobiDB-lite"/>
    </source>
</evidence>
<keyword evidence="6" id="KW-1015">Disulfide bond</keyword>